<comment type="caution">
    <text evidence="2">The sequence shown here is derived from an EMBL/GenBank/DDBJ whole genome shotgun (WGS) entry which is preliminary data.</text>
</comment>
<feature type="chain" id="PRO_5042598314" evidence="1">
    <location>
        <begin position="18"/>
        <end position="105"/>
    </location>
</feature>
<evidence type="ECO:0000313" key="2">
    <source>
        <dbReference type="EMBL" id="CAJ2500850.1"/>
    </source>
</evidence>
<feature type="signal peptide" evidence="1">
    <location>
        <begin position="1"/>
        <end position="17"/>
    </location>
</feature>
<dbReference type="Gene3D" id="3.40.50.1820">
    <property type="entry name" value="alpha/beta hydrolase"/>
    <property type="match status" value="1"/>
</dbReference>
<dbReference type="Proteomes" id="UP001295740">
    <property type="component" value="Unassembled WGS sequence"/>
</dbReference>
<protein>
    <submittedName>
        <fullName evidence="2">Uu.00g037030.m01.CDS01</fullName>
    </submittedName>
</protein>
<sequence>MVPRSLVLVGLVPFAAATPLNLADRQTSCDSVHFFIARGSGKPYQCRQGALVNATCVGIASCGSEDIQYPAAFSDYCNSVSTGINNGIAQLTAYATWSALTRNWS</sequence>
<keyword evidence="1" id="KW-0732">Signal</keyword>
<evidence type="ECO:0000256" key="1">
    <source>
        <dbReference type="SAM" id="SignalP"/>
    </source>
</evidence>
<name>A0AAI8YDL1_9PEZI</name>
<dbReference type="AlphaFoldDB" id="A0AAI8YDL1"/>
<evidence type="ECO:0000313" key="3">
    <source>
        <dbReference type="Proteomes" id="UP001295740"/>
    </source>
</evidence>
<reference evidence="2" key="1">
    <citation type="submission" date="2023-10" db="EMBL/GenBank/DDBJ databases">
        <authorList>
            <person name="Hackl T."/>
        </authorList>
    </citation>
    <scope>NUCLEOTIDE SEQUENCE</scope>
</reference>
<accession>A0AAI8YDL1</accession>
<dbReference type="EMBL" id="CAUWAG010000003">
    <property type="protein sequence ID" value="CAJ2500850.1"/>
    <property type="molecule type" value="Genomic_DNA"/>
</dbReference>
<proteinExistence type="predicted"/>
<gene>
    <name evidence="2" type="ORF">KHLLAP_LOCUS1318</name>
</gene>
<organism evidence="2 3">
    <name type="scientific">Anthostomella pinea</name>
    <dbReference type="NCBI Taxonomy" id="933095"/>
    <lineage>
        <taxon>Eukaryota</taxon>
        <taxon>Fungi</taxon>
        <taxon>Dikarya</taxon>
        <taxon>Ascomycota</taxon>
        <taxon>Pezizomycotina</taxon>
        <taxon>Sordariomycetes</taxon>
        <taxon>Xylariomycetidae</taxon>
        <taxon>Xylariales</taxon>
        <taxon>Xylariaceae</taxon>
        <taxon>Anthostomella</taxon>
    </lineage>
</organism>
<dbReference type="InterPro" id="IPR029058">
    <property type="entry name" value="AB_hydrolase_fold"/>
</dbReference>
<keyword evidence="3" id="KW-1185">Reference proteome</keyword>